<organism evidence="2 3">
    <name type="scientific">Chelydra serpentina</name>
    <name type="common">Snapping turtle</name>
    <name type="synonym">Testudo serpentina</name>
    <dbReference type="NCBI Taxonomy" id="8475"/>
    <lineage>
        <taxon>Eukaryota</taxon>
        <taxon>Metazoa</taxon>
        <taxon>Chordata</taxon>
        <taxon>Craniata</taxon>
        <taxon>Vertebrata</taxon>
        <taxon>Euteleostomi</taxon>
        <taxon>Archelosauria</taxon>
        <taxon>Testudinata</taxon>
        <taxon>Testudines</taxon>
        <taxon>Cryptodira</taxon>
        <taxon>Durocryptodira</taxon>
        <taxon>Americhelydia</taxon>
        <taxon>Chelydroidea</taxon>
        <taxon>Chelydridae</taxon>
        <taxon>Chelydra</taxon>
    </lineage>
</organism>
<feature type="region of interest" description="Disordered" evidence="1">
    <location>
        <begin position="1"/>
        <end position="20"/>
    </location>
</feature>
<dbReference type="Proteomes" id="UP000765507">
    <property type="component" value="Unassembled WGS sequence"/>
</dbReference>
<dbReference type="PANTHER" id="PTHR47144:SF1">
    <property type="entry name" value="ARMADILLO REPEAT-CONTAINING PROTEIN 12"/>
    <property type="match status" value="1"/>
</dbReference>
<keyword evidence="3" id="KW-1185">Reference proteome</keyword>
<dbReference type="EMBL" id="JAHGAV010000044">
    <property type="protein sequence ID" value="KAG6935401.1"/>
    <property type="molecule type" value="Genomic_DNA"/>
</dbReference>
<feature type="compositionally biased region" description="Polar residues" evidence="1">
    <location>
        <begin position="1"/>
        <end position="12"/>
    </location>
</feature>
<feature type="compositionally biased region" description="Pro residues" evidence="1">
    <location>
        <begin position="39"/>
        <end position="53"/>
    </location>
</feature>
<accession>A0A8T1T294</accession>
<dbReference type="AlphaFoldDB" id="A0A8T1T294"/>
<name>A0A8T1T294_CHESE</name>
<protein>
    <submittedName>
        <fullName evidence="2">Armadillo repeat containing 12</fullName>
    </submittedName>
</protein>
<evidence type="ECO:0000313" key="2">
    <source>
        <dbReference type="EMBL" id="KAG6935401.1"/>
    </source>
</evidence>
<dbReference type="InterPro" id="IPR042834">
    <property type="entry name" value="Armc12"/>
</dbReference>
<comment type="caution">
    <text evidence="2">The sequence shown here is derived from an EMBL/GenBank/DDBJ whole genome shotgun (WGS) entry which is preliminary data.</text>
</comment>
<proteinExistence type="predicted"/>
<reference evidence="2 3" key="1">
    <citation type="journal article" date="2020" name="G3 (Bethesda)">
        <title>Draft Genome of the Common Snapping Turtle, Chelydra serpentina, a Model for Phenotypic Plasticity in Reptiles.</title>
        <authorList>
            <person name="Das D."/>
            <person name="Singh S.K."/>
            <person name="Bierstedt J."/>
            <person name="Erickson A."/>
            <person name="Galli G.L.J."/>
            <person name="Crossley D.A. 2nd"/>
            <person name="Rhen T."/>
        </authorList>
    </citation>
    <scope>NUCLEOTIDE SEQUENCE [LARGE SCALE GENOMIC DNA]</scope>
    <source>
        <strain evidence="2">KW</strain>
    </source>
</reference>
<evidence type="ECO:0000256" key="1">
    <source>
        <dbReference type="SAM" id="MobiDB-lite"/>
    </source>
</evidence>
<dbReference type="GO" id="GO:0005634">
    <property type="term" value="C:nucleus"/>
    <property type="evidence" value="ECO:0007669"/>
    <property type="project" value="TreeGrafter"/>
</dbReference>
<evidence type="ECO:0000313" key="3">
    <source>
        <dbReference type="Proteomes" id="UP000765507"/>
    </source>
</evidence>
<feature type="region of interest" description="Disordered" evidence="1">
    <location>
        <begin position="34"/>
        <end position="53"/>
    </location>
</feature>
<dbReference type="PANTHER" id="PTHR47144">
    <property type="entry name" value="ARMADILLO REPEAT-CONTAINING PROTEIN 12"/>
    <property type="match status" value="1"/>
</dbReference>
<sequence>MAGFKRQQQGSSPGHGGAQQLTAYSPHWQIDWKGSSAGFPPPPPPGTYMAPGPPVPTFMGTNNDSEGRCPFSTHVCVLLLQASACTYEDIRLVASALDDKDKGIKIQALNALKAFAGIRKFRIKIQVFAPLSASHSICLDSFGSNVTPQTFASGDDCIGPLPALIFLFEGNHVGVLL</sequence>
<gene>
    <name evidence="2" type="primary">ARMC12</name>
    <name evidence="2" type="ORF">G0U57_014913</name>
</gene>
<dbReference type="OrthoDB" id="9931937at2759"/>